<accession>A0AAD1Y2U4</accession>
<feature type="transmembrane region" description="Helical" evidence="1">
    <location>
        <begin position="187"/>
        <end position="206"/>
    </location>
</feature>
<evidence type="ECO:0000313" key="2">
    <source>
        <dbReference type="EMBL" id="CAI2384341.1"/>
    </source>
</evidence>
<dbReference type="EMBL" id="CAMPGE010026666">
    <property type="protein sequence ID" value="CAI2384341.1"/>
    <property type="molecule type" value="Genomic_DNA"/>
</dbReference>
<feature type="transmembrane region" description="Helical" evidence="1">
    <location>
        <begin position="133"/>
        <end position="151"/>
    </location>
</feature>
<evidence type="ECO:0000313" key="3">
    <source>
        <dbReference type="Proteomes" id="UP001295684"/>
    </source>
</evidence>
<name>A0AAD1Y2U4_EUPCR</name>
<dbReference type="AlphaFoldDB" id="A0AAD1Y2U4"/>
<dbReference type="Proteomes" id="UP001295684">
    <property type="component" value="Unassembled WGS sequence"/>
</dbReference>
<keyword evidence="1" id="KW-0812">Transmembrane</keyword>
<protein>
    <submittedName>
        <fullName evidence="2">Uncharacterized protein</fullName>
    </submittedName>
</protein>
<keyword evidence="1" id="KW-0472">Membrane</keyword>
<organism evidence="2 3">
    <name type="scientific">Euplotes crassus</name>
    <dbReference type="NCBI Taxonomy" id="5936"/>
    <lineage>
        <taxon>Eukaryota</taxon>
        <taxon>Sar</taxon>
        <taxon>Alveolata</taxon>
        <taxon>Ciliophora</taxon>
        <taxon>Intramacronucleata</taxon>
        <taxon>Spirotrichea</taxon>
        <taxon>Hypotrichia</taxon>
        <taxon>Euplotida</taxon>
        <taxon>Euplotidae</taxon>
        <taxon>Moneuplotes</taxon>
    </lineage>
</organism>
<feature type="transmembrane region" description="Helical" evidence="1">
    <location>
        <begin position="52"/>
        <end position="85"/>
    </location>
</feature>
<sequence length="306" mass="36063">MCGIWCNSRILGFVIWGLEDAVPKLSRGLDIKQKTGELREFGFDYESCFRSYWVPIFGILLIWLFHVSVRIFFIYYGFVCFISVVEFKRRKGCELVPQSDDPDNKPKDVEEQIYGEIFASIDKSPHAAFHQPLVMGRIMIIVAIILVINIYNESTIWMVLCVILILQIGYIYQAIKILKFAWWPLKVIYLINEVFLLAFICVFGILRTRYDWRNLWKLNSNQESVQRNKSCITQSEENTSENTCQCNLRLPLVEAQCCHCNIATQFPQDTEETIEQRARMKKKKNQSQRIQRRILRSLRDTTNYLR</sequence>
<evidence type="ECO:0000256" key="1">
    <source>
        <dbReference type="SAM" id="Phobius"/>
    </source>
</evidence>
<proteinExistence type="predicted"/>
<reference evidence="2" key="1">
    <citation type="submission" date="2023-07" db="EMBL/GenBank/DDBJ databases">
        <authorList>
            <consortium name="AG Swart"/>
            <person name="Singh M."/>
            <person name="Singh A."/>
            <person name="Seah K."/>
            <person name="Emmerich C."/>
        </authorList>
    </citation>
    <scope>NUCLEOTIDE SEQUENCE</scope>
    <source>
        <strain evidence="2">DP1</strain>
    </source>
</reference>
<comment type="caution">
    <text evidence="2">The sequence shown here is derived from an EMBL/GenBank/DDBJ whole genome shotgun (WGS) entry which is preliminary data.</text>
</comment>
<feature type="transmembrane region" description="Helical" evidence="1">
    <location>
        <begin position="157"/>
        <end position="175"/>
    </location>
</feature>
<keyword evidence="3" id="KW-1185">Reference proteome</keyword>
<keyword evidence="1" id="KW-1133">Transmembrane helix</keyword>
<gene>
    <name evidence="2" type="ORF">ECRASSUSDP1_LOCUS25866</name>
</gene>